<proteinExistence type="predicted"/>
<reference evidence="1" key="1">
    <citation type="journal article" date="2023" name="Mol. Phylogenet. Evol.">
        <title>Genome-scale phylogeny and comparative genomics of the fungal order Sordariales.</title>
        <authorList>
            <person name="Hensen N."/>
            <person name="Bonometti L."/>
            <person name="Westerberg I."/>
            <person name="Brannstrom I.O."/>
            <person name="Guillou S."/>
            <person name="Cros-Aarteil S."/>
            <person name="Calhoun S."/>
            <person name="Haridas S."/>
            <person name="Kuo A."/>
            <person name="Mondo S."/>
            <person name="Pangilinan J."/>
            <person name="Riley R."/>
            <person name="LaButti K."/>
            <person name="Andreopoulos B."/>
            <person name="Lipzen A."/>
            <person name="Chen C."/>
            <person name="Yan M."/>
            <person name="Daum C."/>
            <person name="Ng V."/>
            <person name="Clum A."/>
            <person name="Steindorff A."/>
            <person name="Ohm R.A."/>
            <person name="Martin F."/>
            <person name="Silar P."/>
            <person name="Natvig D.O."/>
            <person name="Lalanne C."/>
            <person name="Gautier V."/>
            <person name="Ament-Velasquez S.L."/>
            <person name="Kruys A."/>
            <person name="Hutchinson M.I."/>
            <person name="Powell A.J."/>
            <person name="Barry K."/>
            <person name="Miller A.N."/>
            <person name="Grigoriev I.V."/>
            <person name="Debuchy R."/>
            <person name="Gladieux P."/>
            <person name="Hiltunen Thoren M."/>
            <person name="Johannesson H."/>
        </authorList>
    </citation>
    <scope>NUCLEOTIDE SEQUENCE</scope>
    <source>
        <strain evidence="1">PSN324</strain>
    </source>
</reference>
<organism evidence="1 2">
    <name type="scientific">Cladorrhinum samala</name>
    <dbReference type="NCBI Taxonomy" id="585594"/>
    <lineage>
        <taxon>Eukaryota</taxon>
        <taxon>Fungi</taxon>
        <taxon>Dikarya</taxon>
        <taxon>Ascomycota</taxon>
        <taxon>Pezizomycotina</taxon>
        <taxon>Sordariomycetes</taxon>
        <taxon>Sordariomycetidae</taxon>
        <taxon>Sordariales</taxon>
        <taxon>Podosporaceae</taxon>
        <taxon>Cladorrhinum</taxon>
    </lineage>
</organism>
<keyword evidence="2" id="KW-1185">Reference proteome</keyword>
<evidence type="ECO:0000313" key="2">
    <source>
        <dbReference type="Proteomes" id="UP001321749"/>
    </source>
</evidence>
<sequence>MAGPAKTPELTMNPDALRALAKKVEEDSKARPRQLQELDWSQFSSWPDSKIQEASCIFIDAGRHAAAEFLRIVLVPRVQDLLLAKDPEISIELCHTLRAYPSDEFCSQVVVPLTTDGINFPKAGPATADLLADKLIPFVSTAPEDISRAVTKICESRLSDNQSLRSVPSRFESTNKIVTALLQKLPKGHAEANFDLCNWLRRYCHDASLQMPWYATADKMPDFYGLSFTW</sequence>
<dbReference type="Proteomes" id="UP001321749">
    <property type="component" value="Unassembled WGS sequence"/>
</dbReference>
<reference evidence="1" key="2">
    <citation type="submission" date="2023-06" db="EMBL/GenBank/DDBJ databases">
        <authorList>
            <consortium name="Lawrence Berkeley National Laboratory"/>
            <person name="Mondo S.J."/>
            <person name="Hensen N."/>
            <person name="Bonometti L."/>
            <person name="Westerberg I."/>
            <person name="Brannstrom I.O."/>
            <person name="Guillou S."/>
            <person name="Cros-Aarteil S."/>
            <person name="Calhoun S."/>
            <person name="Haridas S."/>
            <person name="Kuo A."/>
            <person name="Pangilinan J."/>
            <person name="Riley R."/>
            <person name="Labutti K."/>
            <person name="Andreopoulos B."/>
            <person name="Lipzen A."/>
            <person name="Chen C."/>
            <person name="Yanf M."/>
            <person name="Daum C."/>
            <person name="Ng V."/>
            <person name="Clum A."/>
            <person name="Steindorff A."/>
            <person name="Ohm R."/>
            <person name="Martin F."/>
            <person name="Silar P."/>
            <person name="Natvig D."/>
            <person name="Lalanne C."/>
            <person name="Gautier V."/>
            <person name="Ament-Velasquez S.L."/>
            <person name="Kruys A."/>
            <person name="Hutchinson M.I."/>
            <person name="Powell A.J."/>
            <person name="Barry K."/>
            <person name="Miller A.N."/>
            <person name="Grigoriev I.V."/>
            <person name="Debuchy R."/>
            <person name="Gladieux P."/>
            <person name="Thoren M.H."/>
            <person name="Johannesson H."/>
        </authorList>
    </citation>
    <scope>NUCLEOTIDE SEQUENCE</scope>
    <source>
        <strain evidence="1">PSN324</strain>
    </source>
</reference>
<dbReference type="AlphaFoldDB" id="A0AAV9HKM4"/>
<comment type="caution">
    <text evidence="1">The sequence shown here is derived from an EMBL/GenBank/DDBJ whole genome shotgun (WGS) entry which is preliminary data.</text>
</comment>
<dbReference type="EMBL" id="MU865016">
    <property type="protein sequence ID" value="KAK4460273.1"/>
    <property type="molecule type" value="Genomic_DNA"/>
</dbReference>
<gene>
    <name evidence="1" type="ORF">QBC42DRAFT_107740</name>
</gene>
<accession>A0AAV9HKM4</accession>
<protein>
    <submittedName>
        <fullName evidence="1">Uncharacterized protein</fullName>
    </submittedName>
</protein>
<name>A0AAV9HKM4_9PEZI</name>
<evidence type="ECO:0000313" key="1">
    <source>
        <dbReference type="EMBL" id="KAK4460273.1"/>
    </source>
</evidence>